<accession>A0ABR3TWP0</accession>
<sequence length="73" mass="8055">MKAKYHDLSWADFAETAAGQKKDYEASLADLRHQLMANYLTKAGPFLGETSATPEPKGKKEKKSKKGKKGKKA</sequence>
<proteinExistence type="predicted"/>
<evidence type="ECO:0000313" key="3">
    <source>
        <dbReference type="Proteomes" id="UP001521184"/>
    </source>
</evidence>
<gene>
    <name evidence="2" type="ORF">SLS58_003282</name>
</gene>
<protein>
    <submittedName>
        <fullName evidence="2">Uncharacterized protein</fullName>
    </submittedName>
</protein>
<evidence type="ECO:0000256" key="1">
    <source>
        <dbReference type="SAM" id="MobiDB-lite"/>
    </source>
</evidence>
<feature type="compositionally biased region" description="Basic residues" evidence="1">
    <location>
        <begin position="59"/>
        <end position="73"/>
    </location>
</feature>
<dbReference type="Proteomes" id="UP001521184">
    <property type="component" value="Unassembled WGS sequence"/>
</dbReference>
<name>A0ABR3TWP0_9PEZI</name>
<organism evidence="2 3">
    <name type="scientific">Diplodia intermedia</name>
    <dbReference type="NCBI Taxonomy" id="856260"/>
    <lineage>
        <taxon>Eukaryota</taxon>
        <taxon>Fungi</taxon>
        <taxon>Dikarya</taxon>
        <taxon>Ascomycota</taxon>
        <taxon>Pezizomycotina</taxon>
        <taxon>Dothideomycetes</taxon>
        <taxon>Dothideomycetes incertae sedis</taxon>
        <taxon>Botryosphaeriales</taxon>
        <taxon>Botryosphaeriaceae</taxon>
        <taxon>Diplodia</taxon>
    </lineage>
</organism>
<evidence type="ECO:0000313" key="2">
    <source>
        <dbReference type="EMBL" id="KAL1646325.1"/>
    </source>
</evidence>
<reference evidence="2 3" key="1">
    <citation type="journal article" date="2023" name="Plant Dis.">
        <title>First Report of Diplodia intermedia Causing Canker and Dieback Diseases on Apple Trees in Canada.</title>
        <authorList>
            <person name="Ellouze W."/>
            <person name="Ilyukhin E."/>
            <person name="Sulman M."/>
            <person name="Ali S."/>
        </authorList>
    </citation>
    <scope>NUCLEOTIDE SEQUENCE [LARGE SCALE GENOMIC DNA]</scope>
    <source>
        <strain evidence="2 3">M45-28</strain>
    </source>
</reference>
<dbReference type="EMBL" id="JAKEKT020000016">
    <property type="protein sequence ID" value="KAL1646325.1"/>
    <property type="molecule type" value="Genomic_DNA"/>
</dbReference>
<comment type="caution">
    <text evidence="2">The sequence shown here is derived from an EMBL/GenBank/DDBJ whole genome shotgun (WGS) entry which is preliminary data.</text>
</comment>
<feature type="region of interest" description="Disordered" evidence="1">
    <location>
        <begin position="45"/>
        <end position="73"/>
    </location>
</feature>
<keyword evidence="3" id="KW-1185">Reference proteome</keyword>